<sequence>MSFAPCLCSTPKFVHIINQPSHFIIAAPIIFKNENQRQQTKSKTSSYCRPLKKCHRYHSKQSNASTAINRQQHFDNDITIHNNQQHIFFCLPFSLFHISKRRQHRPCHV</sequence>
<evidence type="ECO:0000313" key="4">
    <source>
        <dbReference type="EMBL" id="CAF1158458.1"/>
    </source>
</evidence>
<keyword evidence="11" id="KW-1185">Reference proteome</keyword>
<dbReference type="Proteomes" id="UP000663889">
    <property type="component" value="Unassembled WGS sequence"/>
</dbReference>
<dbReference type="EMBL" id="CAJNOU010000737">
    <property type="protein sequence ID" value="CAF1076650.1"/>
    <property type="molecule type" value="Genomic_DNA"/>
</dbReference>
<evidence type="ECO:0000313" key="11">
    <source>
        <dbReference type="Proteomes" id="UP000663870"/>
    </source>
</evidence>
<dbReference type="Proteomes" id="UP000663823">
    <property type="component" value="Unassembled WGS sequence"/>
</dbReference>
<comment type="caution">
    <text evidence="6">The sequence shown here is derived from an EMBL/GenBank/DDBJ whole genome shotgun (WGS) entry which is preliminary data.</text>
</comment>
<evidence type="ECO:0000313" key="9">
    <source>
        <dbReference type="EMBL" id="CAF3743684.1"/>
    </source>
</evidence>
<dbReference type="Proteomes" id="UP000663870">
    <property type="component" value="Unassembled WGS sequence"/>
</dbReference>
<dbReference type="EMBL" id="CAJNOH010000007">
    <property type="protein sequence ID" value="CAF0738636.1"/>
    <property type="molecule type" value="Genomic_DNA"/>
</dbReference>
<dbReference type="Proteomes" id="UP000663864">
    <property type="component" value="Unassembled WGS sequence"/>
</dbReference>
<dbReference type="EMBL" id="CAJOAX010000870">
    <property type="protein sequence ID" value="CAF3661185.1"/>
    <property type="molecule type" value="Genomic_DNA"/>
</dbReference>
<dbReference type="Proteomes" id="UP000663854">
    <property type="component" value="Unassembled WGS sequence"/>
</dbReference>
<dbReference type="EMBL" id="CAJOBD010000904">
    <property type="protein sequence ID" value="CAF3734630.1"/>
    <property type="molecule type" value="Genomic_DNA"/>
</dbReference>
<dbReference type="EMBL" id="CAJNOO010000513">
    <property type="protein sequence ID" value="CAF0965770.1"/>
    <property type="molecule type" value="Genomic_DNA"/>
</dbReference>
<dbReference type="EMBL" id="CAJNOT010001631">
    <property type="protein sequence ID" value="CAF1228409.1"/>
    <property type="molecule type" value="Genomic_DNA"/>
</dbReference>
<evidence type="ECO:0000313" key="5">
    <source>
        <dbReference type="EMBL" id="CAF1177755.1"/>
    </source>
</evidence>
<dbReference type="EMBL" id="CAJNOL010000666">
    <property type="protein sequence ID" value="CAF1158458.1"/>
    <property type="molecule type" value="Genomic_DNA"/>
</dbReference>
<dbReference type="EMBL" id="CAJOBE010001437">
    <property type="protein sequence ID" value="CAF3743684.1"/>
    <property type="molecule type" value="Genomic_DNA"/>
</dbReference>
<evidence type="ECO:0000313" key="7">
    <source>
        <dbReference type="EMBL" id="CAF3661185.1"/>
    </source>
</evidence>
<organism evidence="6 10">
    <name type="scientific">Rotaria sordida</name>
    <dbReference type="NCBI Taxonomy" id="392033"/>
    <lineage>
        <taxon>Eukaryota</taxon>
        <taxon>Metazoa</taxon>
        <taxon>Spiralia</taxon>
        <taxon>Gnathifera</taxon>
        <taxon>Rotifera</taxon>
        <taxon>Eurotatoria</taxon>
        <taxon>Bdelloidea</taxon>
        <taxon>Philodinida</taxon>
        <taxon>Philodinidae</taxon>
        <taxon>Rotaria</taxon>
    </lineage>
</organism>
<protein>
    <submittedName>
        <fullName evidence="6">Uncharacterized protein</fullName>
    </submittedName>
</protein>
<evidence type="ECO:0000313" key="8">
    <source>
        <dbReference type="EMBL" id="CAF3734630.1"/>
    </source>
</evidence>
<proteinExistence type="predicted"/>
<evidence type="ECO:0000313" key="1">
    <source>
        <dbReference type="EMBL" id="CAF0738636.1"/>
    </source>
</evidence>
<evidence type="ECO:0000313" key="3">
    <source>
        <dbReference type="EMBL" id="CAF1076650.1"/>
    </source>
</evidence>
<dbReference type="Proteomes" id="UP000663874">
    <property type="component" value="Unassembled WGS sequence"/>
</dbReference>
<accession>A0A814YF85</accession>
<dbReference type="Proteomes" id="UP000663836">
    <property type="component" value="Unassembled WGS sequence"/>
</dbReference>
<dbReference type="OrthoDB" id="10018634at2759"/>
<name>A0A814YF85_9BILA</name>
<gene>
    <name evidence="9" type="ORF">FNK824_LOCUS11836</name>
    <name evidence="8" type="ORF">JBS370_LOCUS11626</name>
    <name evidence="4" type="ORF">JXQ802_LOCUS22122</name>
    <name evidence="5" type="ORF">JXQ802_LOCUS23167</name>
    <name evidence="7" type="ORF">OTI717_LOCUS9941</name>
    <name evidence="1" type="ORF">PYM288_LOCUS1417</name>
    <name evidence="2" type="ORF">RFH988_LOCUS12363</name>
    <name evidence="3" type="ORF">SEV965_LOCUS14634</name>
    <name evidence="6" type="ORF">ZHD862_LOCUS24237</name>
</gene>
<evidence type="ECO:0000313" key="10">
    <source>
        <dbReference type="Proteomes" id="UP000663864"/>
    </source>
</evidence>
<reference evidence="6" key="1">
    <citation type="submission" date="2021-02" db="EMBL/GenBank/DDBJ databases">
        <authorList>
            <person name="Nowell W R."/>
        </authorList>
    </citation>
    <scope>NUCLEOTIDE SEQUENCE</scope>
</reference>
<dbReference type="EMBL" id="CAJNOL010000722">
    <property type="protein sequence ID" value="CAF1177755.1"/>
    <property type="molecule type" value="Genomic_DNA"/>
</dbReference>
<dbReference type="Proteomes" id="UP000663882">
    <property type="component" value="Unassembled WGS sequence"/>
</dbReference>
<evidence type="ECO:0000313" key="6">
    <source>
        <dbReference type="EMBL" id="CAF1228409.1"/>
    </source>
</evidence>
<evidence type="ECO:0000313" key="2">
    <source>
        <dbReference type="EMBL" id="CAF0965770.1"/>
    </source>
</evidence>
<dbReference type="AlphaFoldDB" id="A0A814YF85"/>